<comment type="caution">
    <text evidence="1">The sequence shown here is derived from an EMBL/GenBank/DDBJ whole genome shotgun (WGS) entry which is preliminary data.</text>
</comment>
<protein>
    <submittedName>
        <fullName evidence="1">Uncharacterized protein</fullName>
    </submittedName>
</protein>
<proteinExistence type="predicted"/>
<dbReference type="EMBL" id="JBHSHC010000112">
    <property type="protein sequence ID" value="MFC4768672.1"/>
    <property type="molecule type" value="Genomic_DNA"/>
</dbReference>
<dbReference type="RefSeq" id="WP_380026621.1">
    <property type="nucleotide sequence ID" value="NZ_JBHSHC010000112.1"/>
</dbReference>
<reference evidence="2" key="1">
    <citation type="journal article" date="2019" name="Int. J. Syst. Evol. Microbiol.">
        <title>The Global Catalogue of Microorganisms (GCM) 10K type strain sequencing project: providing services to taxonomists for standard genome sequencing and annotation.</title>
        <authorList>
            <consortium name="The Broad Institute Genomics Platform"/>
            <consortium name="The Broad Institute Genome Sequencing Center for Infectious Disease"/>
            <person name="Wu L."/>
            <person name="Ma J."/>
        </authorList>
    </citation>
    <scope>NUCLEOTIDE SEQUENCE [LARGE SCALE GENOMIC DNA]</scope>
    <source>
        <strain evidence="2">WYCCWR 12678</strain>
    </source>
</reference>
<dbReference type="Proteomes" id="UP001596002">
    <property type="component" value="Unassembled WGS sequence"/>
</dbReference>
<evidence type="ECO:0000313" key="2">
    <source>
        <dbReference type="Proteomes" id="UP001596002"/>
    </source>
</evidence>
<name>A0ABV9Q7S3_9BACL</name>
<accession>A0ABV9Q7S3</accession>
<evidence type="ECO:0000313" key="1">
    <source>
        <dbReference type="EMBL" id="MFC4768672.1"/>
    </source>
</evidence>
<organism evidence="1 2">
    <name type="scientific">Effusibacillus consociatus</name>
    <dbReference type="NCBI Taxonomy" id="1117041"/>
    <lineage>
        <taxon>Bacteria</taxon>
        <taxon>Bacillati</taxon>
        <taxon>Bacillota</taxon>
        <taxon>Bacilli</taxon>
        <taxon>Bacillales</taxon>
        <taxon>Alicyclobacillaceae</taxon>
        <taxon>Effusibacillus</taxon>
    </lineage>
</organism>
<sequence length="95" mass="10677">MASASVIRFIKFVTIDDNGEEIVTPFGYPRHHSLIDKQTGSENEQSQQGVPLLTVFQFISNHHPAFLNDPKLIGVDVNGIWFPAQQLLMVKSTLR</sequence>
<gene>
    <name evidence="1" type="ORF">ACFO8Q_15110</name>
</gene>
<keyword evidence="2" id="KW-1185">Reference proteome</keyword>